<evidence type="ECO:0008006" key="3">
    <source>
        <dbReference type="Google" id="ProtNLM"/>
    </source>
</evidence>
<comment type="caution">
    <text evidence="1">The sequence shown here is derived from an EMBL/GenBank/DDBJ whole genome shotgun (WGS) entry which is preliminary data.</text>
</comment>
<protein>
    <recommendedName>
        <fullName evidence="3">Transposase</fullName>
    </recommendedName>
</protein>
<name>A0ABW2WLM3_9ACTN</name>
<accession>A0ABW2WLM3</accession>
<sequence>MPGRPARLKPHPGDADTLELWIVQVHDRGLNAKAKRIARQMRGRAGFTLLRHRVLLA</sequence>
<dbReference type="EMBL" id="JBHTGL010000005">
    <property type="protein sequence ID" value="MFD0622322.1"/>
    <property type="molecule type" value="Genomic_DNA"/>
</dbReference>
<proteinExistence type="predicted"/>
<reference evidence="2" key="1">
    <citation type="journal article" date="2019" name="Int. J. Syst. Evol. Microbiol.">
        <title>The Global Catalogue of Microorganisms (GCM) 10K type strain sequencing project: providing services to taxonomists for standard genome sequencing and annotation.</title>
        <authorList>
            <consortium name="The Broad Institute Genomics Platform"/>
            <consortium name="The Broad Institute Genome Sequencing Center for Infectious Disease"/>
            <person name="Wu L."/>
            <person name="Ma J."/>
        </authorList>
    </citation>
    <scope>NUCLEOTIDE SEQUENCE [LARGE SCALE GENOMIC DNA]</scope>
    <source>
        <strain evidence="2">JCM 12607</strain>
    </source>
</reference>
<evidence type="ECO:0000313" key="1">
    <source>
        <dbReference type="EMBL" id="MFD0622322.1"/>
    </source>
</evidence>
<evidence type="ECO:0000313" key="2">
    <source>
        <dbReference type="Proteomes" id="UP001596915"/>
    </source>
</evidence>
<organism evidence="1 2">
    <name type="scientific">Streptomyces sanglieri</name>
    <dbReference type="NCBI Taxonomy" id="193460"/>
    <lineage>
        <taxon>Bacteria</taxon>
        <taxon>Bacillati</taxon>
        <taxon>Actinomycetota</taxon>
        <taxon>Actinomycetes</taxon>
        <taxon>Kitasatosporales</taxon>
        <taxon>Streptomycetaceae</taxon>
        <taxon>Streptomyces</taxon>
    </lineage>
</organism>
<keyword evidence="2" id="KW-1185">Reference proteome</keyword>
<dbReference type="Proteomes" id="UP001596915">
    <property type="component" value="Unassembled WGS sequence"/>
</dbReference>
<gene>
    <name evidence="1" type="ORF">ACFQ2K_05250</name>
</gene>